<dbReference type="InterPro" id="IPR005561">
    <property type="entry name" value="ANTAR"/>
</dbReference>
<gene>
    <name evidence="6" type="ORF">J2T23_003681</name>
</gene>
<dbReference type="InterPro" id="IPR011006">
    <property type="entry name" value="CheY-like_superfamily"/>
</dbReference>
<keyword evidence="2" id="KW-0418">Kinase</keyword>
<keyword evidence="4" id="KW-0804">Transcription</keyword>
<evidence type="ECO:0000256" key="3">
    <source>
        <dbReference type="ARBA" id="ARBA00023015"/>
    </source>
</evidence>
<dbReference type="GO" id="GO:0016301">
    <property type="term" value="F:kinase activity"/>
    <property type="evidence" value="ECO:0007669"/>
    <property type="project" value="UniProtKB-KW"/>
</dbReference>
<dbReference type="SUPFAM" id="SSF55781">
    <property type="entry name" value="GAF domain-like"/>
    <property type="match status" value="1"/>
</dbReference>
<dbReference type="SMART" id="SM01012">
    <property type="entry name" value="ANTAR"/>
    <property type="match status" value="1"/>
</dbReference>
<dbReference type="Gene3D" id="3.30.450.40">
    <property type="match status" value="1"/>
</dbReference>
<sequence>MNGEDHVDDFQRLYGLVTESADIKDYLDAMTGVGASMMTRLTGERIECAVTLRRRKRRTTIAGSSDDAVLLDRVEQRLGKGPCALALETGSPALLDDVFSDERWPRFSESLAAMGCRSVLGVPMPSGFDAEAVLDFFAPSAGIFTDEVIQHAGVFADMAGRALSSVLRIATAEEAARNLRAALETRTVIDLACGMLMAQNACGQEEAIGILRRVSSMRNQKLHDLAEEIISQVSGGHAITTHFED</sequence>
<comment type="caution">
    <text evidence="6">The sequence shown here is derived from an EMBL/GenBank/DDBJ whole genome shotgun (WGS) entry which is preliminary data.</text>
</comment>
<protein>
    <submittedName>
        <fullName evidence="6">GAF domain-containing protein</fullName>
    </submittedName>
</protein>
<dbReference type="InterPro" id="IPR029016">
    <property type="entry name" value="GAF-like_dom_sf"/>
</dbReference>
<dbReference type="Pfam" id="PF01590">
    <property type="entry name" value="GAF"/>
    <property type="match status" value="1"/>
</dbReference>
<feature type="domain" description="ANTAR" evidence="5">
    <location>
        <begin position="169"/>
        <end position="230"/>
    </location>
</feature>
<dbReference type="InterPro" id="IPR036388">
    <property type="entry name" value="WH-like_DNA-bd_sf"/>
</dbReference>
<proteinExistence type="predicted"/>
<dbReference type="GO" id="GO:0003723">
    <property type="term" value="F:RNA binding"/>
    <property type="evidence" value="ECO:0007669"/>
    <property type="project" value="InterPro"/>
</dbReference>
<reference evidence="6 7" key="1">
    <citation type="submission" date="2023-07" db="EMBL/GenBank/DDBJ databases">
        <title>Sorghum-associated microbial communities from plants grown in Nebraska, USA.</title>
        <authorList>
            <person name="Schachtman D."/>
        </authorList>
    </citation>
    <scope>NUCLEOTIDE SEQUENCE [LARGE SCALE GENOMIC DNA]</scope>
    <source>
        <strain evidence="6 7">DS1001</strain>
    </source>
</reference>
<dbReference type="PROSITE" id="PS50921">
    <property type="entry name" value="ANTAR"/>
    <property type="match status" value="1"/>
</dbReference>
<dbReference type="InterPro" id="IPR003018">
    <property type="entry name" value="GAF"/>
</dbReference>
<dbReference type="SUPFAM" id="SSF52172">
    <property type="entry name" value="CheY-like"/>
    <property type="match status" value="1"/>
</dbReference>
<organism evidence="6 7">
    <name type="scientific">Pseudarthrobacter niigatensis</name>
    <dbReference type="NCBI Taxonomy" id="369935"/>
    <lineage>
        <taxon>Bacteria</taxon>
        <taxon>Bacillati</taxon>
        <taxon>Actinomycetota</taxon>
        <taxon>Actinomycetes</taxon>
        <taxon>Micrococcales</taxon>
        <taxon>Micrococcaceae</taxon>
        <taxon>Pseudarthrobacter</taxon>
    </lineage>
</organism>
<dbReference type="InterPro" id="IPR012074">
    <property type="entry name" value="GAF_ANTAR"/>
</dbReference>
<accession>A0AAJ1T147</accession>
<evidence type="ECO:0000256" key="1">
    <source>
        <dbReference type="ARBA" id="ARBA00022679"/>
    </source>
</evidence>
<dbReference type="AlphaFoldDB" id="A0AAJ1T147"/>
<evidence type="ECO:0000256" key="2">
    <source>
        <dbReference type="ARBA" id="ARBA00022777"/>
    </source>
</evidence>
<dbReference type="PIRSF" id="PIRSF036625">
    <property type="entry name" value="GAF_ANTAR"/>
    <property type="match status" value="1"/>
</dbReference>
<dbReference type="Pfam" id="PF03861">
    <property type="entry name" value="ANTAR"/>
    <property type="match status" value="1"/>
</dbReference>
<dbReference type="EMBL" id="JAUSTB010000017">
    <property type="protein sequence ID" value="MDQ0147753.1"/>
    <property type="molecule type" value="Genomic_DNA"/>
</dbReference>
<evidence type="ECO:0000313" key="7">
    <source>
        <dbReference type="Proteomes" id="UP001239267"/>
    </source>
</evidence>
<dbReference type="Proteomes" id="UP001239267">
    <property type="component" value="Unassembled WGS sequence"/>
</dbReference>
<dbReference type="Gene3D" id="1.10.10.10">
    <property type="entry name" value="Winged helix-like DNA-binding domain superfamily/Winged helix DNA-binding domain"/>
    <property type="match status" value="1"/>
</dbReference>
<dbReference type="RefSeq" id="WP_307362281.1">
    <property type="nucleotide sequence ID" value="NZ_JAUSTB010000017.1"/>
</dbReference>
<keyword evidence="7" id="KW-1185">Reference proteome</keyword>
<keyword evidence="3" id="KW-0805">Transcription regulation</keyword>
<name>A0AAJ1T147_9MICC</name>
<evidence type="ECO:0000313" key="6">
    <source>
        <dbReference type="EMBL" id="MDQ0147753.1"/>
    </source>
</evidence>
<keyword evidence="1" id="KW-0808">Transferase</keyword>
<evidence type="ECO:0000256" key="4">
    <source>
        <dbReference type="ARBA" id="ARBA00023163"/>
    </source>
</evidence>
<evidence type="ECO:0000259" key="5">
    <source>
        <dbReference type="PROSITE" id="PS50921"/>
    </source>
</evidence>